<feature type="domain" description="N-acetylmuramoyl-L-alanine amidase" evidence="7">
    <location>
        <begin position="6"/>
        <end position="172"/>
    </location>
</feature>
<gene>
    <name evidence="8" type="ORF">KS407_08945</name>
</gene>
<dbReference type="InterPro" id="IPR036505">
    <property type="entry name" value="Amidase/PGRP_sf"/>
</dbReference>
<evidence type="ECO:0000259" key="7">
    <source>
        <dbReference type="SMART" id="SM00644"/>
    </source>
</evidence>
<dbReference type="Pfam" id="PF01510">
    <property type="entry name" value="Amidase_2"/>
    <property type="match status" value="1"/>
</dbReference>
<keyword evidence="9" id="KW-1185">Reference proteome</keyword>
<dbReference type="SUPFAM" id="SSF55846">
    <property type="entry name" value="N-acetylmuramoyl-L-alanine amidase-like"/>
    <property type="match status" value="1"/>
</dbReference>
<keyword evidence="3 8" id="KW-0378">Hydrolase</keyword>
<protein>
    <recommendedName>
        <fullName evidence="2">N-acetylmuramoyl-L-alanine amidase</fullName>
        <ecNumber evidence="2">3.5.1.28</ecNumber>
    </recommendedName>
    <alternativeName>
        <fullName evidence="6">Autolysin</fullName>
    </alternativeName>
    <alternativeName>
        <fullName evidence="5">Cell wall hydrolase</fullName>
    </alternativeName>
</protein>
<accession>A0ABS6JT21</accession>
<reference evidence="8 9" key="1">
    <citation type="submission" date="2021-06" db="EMBL/GenBank/DDBJ databases">
        <title>Bacillus sp. RD4P76, an endophyte from a halophyte.</title>
        <authorList>
            <person name="Sun J.-Q."/>
        </authorList>
    </citation>
    <scope>NUCLEOTIDE SEQUENCE [LARGE SCALE GENOMIC DNA]</scope>
    <source>
        <strain evidence="8 9">JCM 17098</strain>
    </source>
</reference>
<dbReference type="SMART" id="SM00644">
    <property type="entry name" value="Ami_2"/>
    <property type="match status" value="1"/>
</dbReference>
<evidence type="ECO:0000256" key="1">
    <source>
        <dbReference type="ARBA" id="ARBA00001561"/>
    </source>
</evidence>
<keyword evidence="4" id="KW-0961">Cell wall biogenesis/degradation</keyword>
<organism evidence="8 9">
    <name type="scientific">Evansella alkalicola</name>
    <dbReference type="NCBI Taxonomy" id="745819"/>
    <lineage>
        <taxon>Bacteria</taxon>
        <taxon>Bacillati</taxon>
        <taxon>Bacillota</taxon>
        <taxon>Bacilli</taxon>
        <taxon>Bacillales</taxon>
        <taxon>Bacillaceae</taxon>
        <taxon>Evansella</taxon>
    </lineage>
</organism>
<evidence type="ECO:0000256" key="4">
    <source>
        <dbReference type="ARBA" id="ARBA00023316"/>
    </source>
</evidence>
<evidence type="ECO:0000256" key="6">
    <source>
        <dbReference type="ARBA" id="ARBA00032390"/>
    </source>
</evidence>
<dbReference type="GO" id="GO:0008745">
    <property type="term" value="F:N-acetylmuramoyl-L-alanine amidase activity"/>
    <property type="evidence" value="ECO:0007669"/>
    <property type="project" value="UniProtKB-EC"/>
</dbReference>
<evidence type="ECO:0000313" key="9">
    <source>
        <dbReference type="Proteomes" id="UP000790580"/>
    </source>
</evidence>
<sequence length="182" mass="20775">MVNYRLPSKNSRAREESVTHVMLHFISNVARNTADPFNIKDIHNIFVEYGVSAHYMIDREGVIYFLVPEDRVAYHAGRGSLPDFPEYENDLNEYSIGIELLAIGTKSEMASIMTGDLYDQVDSSLIGYTNAQYEALNRLLNGIYDRHPNVQRDRKHVVGHDEYAPGRKSDPGSLFDWSKIGY</sequence>
<proteinExistence type="predicted"/>
<evidence type="ECO:0000313" key="8">
    <source>
        <dbReference type="EMBL" id="MBU9721570.1"/>
    </source>
</evidence>
<dbReference type="Proteomes" id="UP000790580">
    <property type="component" value="Unassembled WGS sequence"/>
</dbReference>
<dbReference type="EC" id="3.5.1.28" evidence="2"/>
<dbReference type="PANTHER" id="PTHR30417:SF1">
    <property type="entry name" value="N-ACETYLMURAMOYL-L-ALANINE AMIDASE AMID"/>
    <property type="match status" value="1"/>
</dbReference>
<comment type="catalytic activity">
    <reaction evidence="1">
        <text>Hydrolyzes the link between N-acetylmuramoyl residues and L-amino acid residues in certain cell-wall glycopeptides.</text>
        <dbReference type="EC" id="3.5.1.28"/>
    </reaction>
</comment>
<dbReference type="EMBL" id="JAHQCR010000036">
    <property type="protein sequence ID" value="MBU9721570.1"/>
    <property type="molecule type" value="Genomic_DNA"/>
</dbReference>
<dbReference type="PANTHER" id="PTHR30417">
    <property type="entry name" value="N-ACETYLMURAMOYL-L-ALANINE AMIDASE AMID"/>
    <property type="match status" value="1"/>
</dbReference>
<evidence type="ECO:0000256" key="2">
    <source>
        <dbReference type="ARBA" id="ARBA00011901"/>
    </source>
</evidence>
<evidence type="ECO:0000256" key="5">
    <source>
        <dbReference type="ARBA" id="ARBA00030881"/>
    </source>
</evidence>
<comment type="caution">
    <text evidence="8">The sequence shown here is derived from an EMBL/GenBank/DDBJ whole genome shotgun (WGS) entry which is preliminary data.</text>
</comment>
<name>A0ABS6JT21_9BACI</name>
<dbReference type="InterPro" id="IPR051206">
    <property type="entry name" value="NAMLAA_amidase_2"/>
</dbReference>
<dbReference type="Gene3D" id="3.40.80.10">
    <property type="entry name" value="Peptidoglycan recognition protein-like"/>
    <property type="match status" value="1"/>
</dbReference>
<dbReference type="CDD" id="cd06583">
    <property type="entry name" value="PGRP"/>
    <property type="match status" value="1"/>
</dbReference>
<dbReference type="InterPro" id="IPR002502">
    <property type="entry name" value="Amidase_domain"/>
</dbReference>
<evidence type="ECO:0000256" key="3">
    <source>
        <dbReference type="ARBA" id="ARBA00022801"/>
    </source>
</evidence>